<dbReference type="InterPro" id="IPR009677">
    <property type="entry name" value="DUF1266"/>
</dbReference>
<dbReference type="Proteomes" id="UP000242656">
    <property type="component" value="Unassembled WGS sequence"/>
</dbReference>
<sequence length="223" mass="26458">MLVLGKRKQINQYFRCLSTVCLDTHFLMNYYTEYEFTFIRDRILGKKHLKQSLRKCGCEEPAALKERIEWFLEEGSRYEFNSMRNQLSPLSEASRKQLSKDQPDYEKLYVVNHGLHMLPDSGIAAFDYAWCICLSRIGRRLGYLSKKQANHYMVQAAKLAQNSYSDWNEYFLAFHIGSHFNKLDTEFINKDKYNLNYTLRMFSTKDSYVNTIAWENELLTNLN</sequence>
<evidence type="ECO:0000313" key="3">
    <source>
        <dbReference type="Proteomes" id="UP000242656"/>
    </source>
</evidence>
<name>A0A2B0LE67_BACCE</name>
<evidence type="ECO:0000259" key="1">
    <source>
        <dbReference type="Pfam" id="PF06889"/>
    </source>
</evidence>
<accession>A0A2B0LE67</accession>
<reference evidence="2 3" key="1">
    <citation type="submission" date="2017-09" db="EMBL/GenBank/DDBJ databases">
        <title>Large-scale bioinformatics analysis of Bacillus genomes uncovers conserved roles of natural products in bacterial physiology.</title>
        <authorList>
            <consortium name="Agbiome Team Llc"/>
            <person name="Bleich R.M."/>
            <person name="Grubbs K.J."/>
            <person name="Santa Maria K.C."/>
            <person name="Allen S.E."/>
            <person name="Farag S."/>
            <person name="Shank E.A."/>
            <person name="Bowers A."/>
        </authorList>
    </citation>
    <scope>NUCLEOTIDE SEQUENCE [LARGE SCALE GENOMIC DNA]</scope>
    <source>
        <strain evidence="2 3">AFS083043</strain>
    </source>
</reference>
<gene>
    <name evidence="2" type="ORF">COI93_23645</name>
</gene>
<proteinExistence type="predicted"/>
<dbReference type="EMBL" id="NUWN01000135">
    <property type="protein sequence ID" value="PFK29094.1"/>
    <property type="molecule type" value="Genomic_DNA"/>
</dbReference>
<feature type="domain" description="DUF1266" evidence="1">
    <location>
        <begin position="57"/>
        <end position="214"/>
    </location>
</feature>
<comment type="caution">
    <text evidence="2">The sequence shown here is derived from an EMBL/GenBank/DDBJ whole genome shotgun (WGS) entry which is preliminary data.</text>
</comment>
<protein>
    <submittedName>
        <fullName evidence="2">Peptide chain release factor A</fullName>
    </submittedName>
</protein>
<evidence type="ECO:0000313" key="2">
    <source>
        <dbReference type="EMBL" id="PFK29094.1"/>
    </source>
</evidence>
<dbReference type="Pfam" id="PF06889">
    <property type="entry name" value="DUF1266"/>
    <property type="match status" value="1"/>
</dbReference>
<dbReference type="AlphaFoldDB" id="A0A2B0LE67"/>
<organism evidence="2 3">
    <name type="scientific">Bacillus cereus</name>
    <dbReference type="NCBI Taxonomy" id="1396"/>
    <lineage>
        <taxon>Bacteria</taxon>
        <taxon>Bacillati</taxon>
        <taxon>Bacillota</taxon>
        <taxon>Bacilli</taxon>
        <taxon>Bacillales</taxon>
        <taxon>Bacillaceae</taxon>
        <taxon>Bacillus</taxon>
        <taxon>Bacillus cereus group</taxon>
    </lineage>
</organism>